<evidence type="ECO:0000313" key="3">
    <source>
        <dbReference type="EMBL" id="GAA1775723.1"/>
    </source>
</evidence>
<feature type="transmembrane region" description="Helical" evidence="2">
    <location>
        <begin position="23"/>
        <end position="49"/>
    </location>
</feature>
<keyword evidence="4" id="KW-1185">Reference proteome</keyword>
<dbReference type="RefSeq" id="WP_344027676.1">
    <property type="nucleotide sequence ID" value="NZ_BAAAOB010000001.1"/>
</dbReference>
<evidence type="ECO:0000313" key="4">
    <source>
        <dbReference type="Proteomes" id="UP001500851"/>
    </source>
</evidence>
<keyword evidence="2" id="KW-0812">Transmembrane</keyword>
<dbReference type="PROSITE" id="PS51257">
    <property type="entry name" value="PROKAR_LIPOPROTEIN"/>
    <property type="match status" value="1"/>
</dbReference>
<name>A0ABN2L5V7_9MICO</name>
<organism evidence="3 4">
    <name type="scientific">Leucobacter iarius</name>
    <dbReference type="NCBI Taxonomy" id="333963"/>
    <lineage>
        <taxon>Bacteria</taxon>
        <taxon>Bacillati</taxon>
        <taxon>Actinomycetota</taxon>
        <taxon>Actinomycetes</taxon>
        <taxon>Micrococcales</taxon>
        <taxon>Microbacteriaceae</taxon>
        <taxon>Leucobacter</taxon>
    </lineage>
</organism>
<protein>
    <recommendedName>
        <fullName evidence="1">Signal peptidase I</fullName>
        <ecNumber evidence="1">3.4.21.89</ecNumber>
    </recommendedName>
</protein>
<accession>A0ABN2L5V7</accession>
<keyword evidence="2" id="KW-0472">Membrane</keyword>
<evidence type="ECO:0000256" key="2">
    <source>
        <dbReference type="SAM" id="Phobius"/>
    </source>
</evidence>
<dbReference type="EMBL" id="BAAAOB010000001">
    <property type="protein sequence ID" value="GAA1775723.1"/>
    <property type="molecule type" value="Genomic_DNA"/>
</dbReference>
<keyword evidence="2" id="KW-1133">Transmembrane helix</keyword>
<gene>
    <name evidence="3" type="ORF">GCM10009768_00220</name>
</gene>
<reference evidence="3 4" key="1">
    <citation type="journal article" date="2019" name="Int. J. Syst. Evol. Microbiol.">
        <title>The Global Catalogue of Microorganisms (GCM) 10K type strain sequencing project: providing services to taxonomists for standard genome sequencing and annotation.</title>
        <authorList>
            <consortium name="The Broad Institute Genomics Platform"/>
            <consortium name="The Broad Institute Genome Sequencing Center for Infectious Disease"/>
            <person name="Wu L."/>
            <person name="Ma J."/>
        </authorList>
    </citation>
    <scope>NUCLEOTIDE SEQUENCE [LARGE SCALE GENOMIC DNA]</scope>
    <source>
        <strain evidence="3 4">JCM 14736</strain>
    </source>
</reference>
<evidence type="ECO:0000256" key="1">
    <source>
        <dbReference type="NCBIfam" id="TIGR02228"/>
    </source>
</evidence>
<dbReference type="Proteomes" id="UP001500851">
    <property type="component" value="Unassembled WGS sequence"/>
</dbReference>
<dbReference type="EC" id="3.4.21.89" evidence="1"/>
<dbReference type="CDD" id="cd06462">
    <property type="entry name" value="Peptidase_S24_S26"/>
    <property type="match status" value="1"/>
</dbReference>
<dbReference type="InterPro" id="IPR001733">
    <property type="entry name" value="Peptidase_S26B"/>
</dbReference>
<comment type="caution">
    <text evidence="3">The sequence shown here is derived from an EMBL/GenBank/DDBJ whole genome shotgun (WGS) entry which is preliminary data.</text>
</comment>
<proteinExistence type="predicted"/>
<dbReference type="NCBIfam" id="TIGR02228">
    <property type="entry name" value="sigpep_I_arch"/>
    <property type="match status" value="1"/>
</dbReference>
<feature type="transmembrane region" description="Helical" evidence="2">
    <location>
        <begin position="189"/>
        <end position="208"/>
    </location>
</feature>
<feature type="transmembrane region" description="Helical" evidence="2">
    <location>
        <begin position="144"/>
        <end position="169"/>
    </location>
</feature>
<sequence length="424" mass="43320">MTQERAGWGRAARTTGRVVRETLLTVAALGGAACIVLVILAFTGGYSLIMFKTGSMSPTIPTGSVALVREIPASEAKVGDVLTVDRPGKLPVTHRVTSVAPADGDPSERVITLKGDANQTEDPEPYRIAHARIVIGSVPGLATVIVWFGSPWIMGGVTIAAAILVTWAFWPREREYRERKAGKRSAAPVASGALALAAVLGAGGPLLLSAPTPAGAAPVAAAPSSASGILNLRSDLAPDAVLQLSRDRPVYWHVDADASRAPGDGSLSISLAGAGDHSLGLHAEVRTCAAAWTSTGCRAGERLLRADGPVLLDGRFSRVLTVATPFEAHLRIALTADPQTGSGANGADPGALARGSLTLRADAGEDTEQVGIGGEGPLARTGWEPVRLMAAPAAAAVGLGIALLARRRARDAAGDAASAEGNVR</sequence>